<accession>A0A1I7FPT1</accession>
<feature type="transmembrane region" description="Helical" evidence="6">
    <location>
        <begin position="169"/>
        <end position="190"/>
    </location>
</feature>
<organism evidence="7 8">
    <name type="scientific">Streptococcus gallolyticus</name>
    <dbReference type="NCBI Taxonomy" id="315405"/>
    <lineage>
        <taxon>Bacteria</taxon>
        <taxon>Bacillati</taxon>
        <taxon>Bacillota</taxon>
        <taxon>Bacilli</taxon>
        <taxon>Lactobacillales</taxon>
        <taxon>Streptococcaceae</taxon>
        <taxon>Streptococcus</taxon>
    </lineage>
</organism>
<feature type="transmembrane region" description="Helical" evidence="6">
    <location>
        <begin position="42"/>
        <end position="65"/>
    </location>
</feature>
<feature type="transmembrane region" description="Helical" evidence="6">
    <location>
        <begin position="360"/>
        <end position="379"/>
    </location>
</feature>
<feature type="transmembrane region" description="Helical" evidence="6">
    <location>
        <begin position="115"/>
        <end position="134"/>
    </location>
</feature>
<feature type="transmembrane region" description="Helical" evidence="6">
    <location>
        <begin position="211"/>
        <end position="228"/>
    </location>
</feature>
<dbReference type="InterPro" id="IPR050833">
    <property type="entry name" value="Poly_Biosynth_Transport"/>
</dbReference>
<feature type="transmembrane region" description="Helical" evidence="6">
    <location>
        <begin position="286"/>
        <end position="305"/>
    </location>
</feature>
<keyword evidence="8" id="KW-1185">Reference proteome</keyword>
<feature type="transmembrane region" description="Helical" evidence="6">
    <location>
        <begin position="86"/>
        <end position="109"/>
    </location>
</feature>
<feature type="transmembrane region" description="Helical" evidence="6">
    <location>
        <begin position="240"/>
        <end position="265"/>
    </location>
</feature>
<evidence type="ECO:0000256" key="3">
    <source>
        <dbReference type="ARBA" id="ARBA00022692"/>
    </source>
</evidence>
<dbReference type="GO" id="GO:0005886">
    <property type="term" value="C:plasma membrane"/>
    <property type="evidence" value="ECO:0007669"/>
    <property type="project" value="UniProtKB-SubCell"/>
</dbReference>
<name>A0A1I7FPT1_9STRE</name>
<keyword evidence="2" id="KW-1003">Cell membrane</keyword>
<gene>
    <name evidence="7" type="ORF">SAMN05660328_101517</name>
</gene>
<dbReference type="PANTHER" id="PTHR30250">
    <property type="entry name" value="PST FAMILY PREDICTED COLANIC ACID TRANSPORTER"/>
    <property type="match status" value="1"/>
</dbReference>
<proteinExistence type="predicted"/>
<dbReference type="Pfam" id="PF01943">
    <property type="entry name" value="Polysacc_synt"/>
    <property type="match status" value="1"/>
</dbReference>
<feature type="transmembrane region" description="Helical" evidence="6">
    <location>
        <begin position="325"/>
        <end position="348"/>
    </location>
</feature>
<feature type="transmembrane region" description="Helical" evidence="6">
    <location>
        <begin position="446"/>
        <end position="465"/>
    </location>
</feature>
<evidence type="ECO:0000256" key="1">
    <source>
        <dbReference type="ARBA" id="ARBA00004651"/>
    </source>
</evidence>
<evidence type="ECO:0000313" key="8">
    <source>
        <dbReference type="Proteomes" id="UP000183629"/>
    </source>
</evidence>
<evidence type="ECO:0000256" key="2">
    <source>
        <dbReference type="ARBA" id="ARBA00022475"/>
    </source>
</evidence>
<sequence>MKKQLTVNAFLNVLKTSLSIIFPLITYPYVSRILGVENIGKVNYTSSVVSYFSLIAALGISTYAIREGGKIREDTEKLSKLGNELFTINIISTIFSYILLLIITIFFIHDYEYKVLIIIQSLTIFLTTIGVDWINILFEDYLYITVRSILIQFFSLILMFLVVKTTNDIYIYAAITVFSSGITCILNLFYCRRYLHLKLIFPPSFKKHYKSIFILFFSGLAISIYANSDTLILEWLKGSYYVGLYAVAVKVYTVLKSLLASIYSVTIPKLSHFYAHKNVKEFKETYTKILSYVTLILLPMSAGLITLSKEIILFMGGKDYLDAEITLQLLAISLIGAIFGGILTYALNIPIGKEKINFKGSVYAIFINIGLSLLLIPILAQNGGAISTIVSEFFIVFYNFITVKESRKFINFDLWNKNLKDALVGFFTILFLGYIIKYLIKNVFLSLATVIIASILIYFIELLLLRNRILKELLVVLKNKIRR</sequence>
<comment type="subcellular location">
    <subcellularLocation>
        <location evidence="1">Cell membrane</location>
        <topology evidence="1">Multi-pass membrane protein</topology>
    </subcellularLocation>
</comment>
<dbReference type="RefSeq" id="WP_074656987.1">
    <property type="nucleotide sequence ID" value="NZ_FOLZ01000001.1"/>
</dbReference>
<feature type="transmembrane region" description="Helical" evidence="6">
    <location>
        <begin position="12"/>
        <end position="30"/>
    </location>
</feature>
<feature type="transmembrane region" description="Helical" evidence="6">
    <location>
        <begin position="385"/>
        <end position="401"/>
    </location>
</feature>
<feature type="transmembrane region" description="Helical" evidence="6">
    <location>
        <begin position="422"/>
        <end position="440"/>
    </location>
</feature>
<dbReference type="AlphaFoldDB" id="A0A1I7FPT1"/>
<evidence type="ECO:0000256" key="4">
    <source>
        <dbReference type="ARBA" id="ARBA00022989"/>
    </source>
</evidence>
<dbReference type="CDD" id="cd13128">
    <property type="entry name" value="MATE_Wzx_like"/>
    <property type="match status" value="1"/>
</dbReference>
<evidence type="ECO:0000256" key="5">
    <source>
        <dbReference type="ARBA" id="ARBA00023136"/>
    </source>
</evidence>
<dbReference type="PANTHER" id="PTHR30250:SF11">
    <property type="entry name" value="O-ANTIGEN TRANSPORTER-RELATED"/>
    <property type="match status" value="1"/>
</dbReference>
<keyword evidence="4 6" id="KW-1133">Transmembrane helix</keyword>
<keyword evidence="3 6" id="KW-0812">Transmembrane</keyword>
<protein>
    <submittedName>
        <fullName evidence="7">Membrane protein involved in the export of O-antigen and teichoic acid</fullName>
    </submittedName>
</protein>
<evidence type="ECO:0000256" key="6">
    <source>
        <dbReference type="SAM" id="Phobius"/>
    </source>
</evidence>
<keyword evidence="5 6" id="KW-0472">Membrane</keyword>
<dbReference type="Proteomes" id="UP000183629">
    <property type="component" value="Unassembled WGS sequence"/>
</dbReference>
<dbReference type="EMBL" id="FPBN01000001">
    <property type="protein sequence ID" value="SFU38145.1"/>
    <property type="molecule type" value="Genomic_DNA"/>
</dbReference>
<reference evidence="8" key="1">
    <citation type="submission" date="2016-10" db="EMBL/GenBank/DDBJ databases">
        <authorList>
            <person name="Varghese N."/>
            <person name="Submissions S."/>
        </authorList>
    </citation>
    <scope>NUCLEOTIDE SEQUENCE [LARGE SCALE GENOMIC DNA]</scope>
    <source>
        <strain evidence="8">LMG 15572</strain>
    </source>
</reference>
<dbReference type="InterPro" id="IPR002797">
    <property type="entry name" value="Polysacc_synth"/>
</dbReference>
<feature type="transmembrane region" description="Helical" evidence="6">
    <location>
        <begin position="141"/>
        <end position="163"/>
    </location>
</feature>
<evidence type="ECO:0000313" key="7">
    <source>
        <dbReference type="EMBL" id="SFU38145.1"/>
    </source>
</evidence>